<evidence type="ECO:0000256" key="1">
    <source>
        <dbReference type="SAM" id="Phobius"/>
    </source>
</evidence>
<evidence type="ECO:0000313" key="3">
    <source>
        <dbReference type="Proteomes" id="UP000180098"/>
    </source>
</evidence>
<feature type="transmembrane region" description="Helical" evidence="1">
    <location>
        <begin position="191"/>
        <end position="208"/>
    </location>
</feature>
<feature type="transmembrane region" description="Helical" evidence="1">
    <location>
        <begin position="38"/>
        <end position="55"/>
    </location>
</feature>
<comment type="caution">
    <text evidence="2">The sequence shown here is derived from an EMBL/GenBank/DDBJ whole genome shotgun (WGS) entry which is preliminary data.</text>
</comment>
<keyword evidence="1" id="KW-0812">Transmembrane</keyword>
<keyword evidence="3" id="KW-1185">Reference proteome</keyword>
<keyword evidence="1" id="KW-0472">Membrane</keyword>
<protein>
    <submittedName>
        <fullName evidence="2">Uncharacterized protein</fullName>
    </submittedName>
</protein>
<proteinExistence type="predicted"/>
<name>A0A1S2LAE3_9BACI</name>
<feature type="transmembrane region" description="Helical" evidence="1">
    <location>
        <begin position="61"/>
        <end position="82"/>
    </location>
</feature>
<reference evidence="2 3" key="1">
    <citation type="submission" date="2016-10" db="EMBL/GenBank/DDBJ databases">
        <title>Draft genome sequences of four alkaliphilic bacteria belonging to the Anaerobacillus genus.</title>
        <authorList>
            <person name="Bassil N.M."/>
            <person name="Lloyd J.R."/>
        </authorList>
    </citation>
    <scope>NUCLEOTIDE SEQUENCE [LARGE SCALE GENOMIC DNA]</scope>
    <source>
        <strain evidence="2 3">DSM 15340</strain>
    </source>
</reference>
<dbReference type="OrthoDB" id="2965294at2"/>
<dbReference type="EMBL" id="MLQQ01000052">
    <property type="protein sequence ID" value="OIJ08535.1"/>
    <property type="molecule type" value="Genomic_DNA"/>
</dbReference>
<evidence type="ECO:0000313" key="2">
    <source>
        <dbReference type="EMBL" id="OIJ08535.1"/>
    </source>
</evidence>
<dbReference type="AlphaFoldDB" id="A0A1S2LAE3"/>
<gene>
    <name evidence="2" type="ORF">BKP35_17610</name>
</gene>
<keyword evidence="1" id="KW-1133">Transmembrane helix</keyword>
<accession>A0A1S2LAE3</accession>
<sequence length="211" mass="25041">MNIYMFVIPVLLVIGLFGLYDKVRLFRRNGVFPSDSRLYRWFALLFLLVLPVRNLQNEFQYIKAFYYVLIPVVVIWLLYIYFKEGKGYTIVDISEKELVSLIEKSLKQHKVKFIKQSEADSKYYLSYKLGGSDATIVLSRAKDILNETHPYSYTVIFQKWWLLPNSDIMIDDLIRRLQRERETIKLRKQRLIALVYGVILFVGVMLAMNNF</sequence>
<dbReference type="Proteomes" id="UP000180098">
    <property type="component" value="Unassembled WGS sequence"/>
</dbReference>
<organism evidence="2 3">
    <name type="scientific">Anaerobacillus arseniciselenatis</name>
    <dbReference type="NCBI Taxonomy" id="85682"/>
    <lineage>
        <taxon>Bacteria</taxon>
        <taxon>Bacillati</taxon>
        <taxon>Bacillota</taxon>
        <taxon>Bacilli</taxon>
        <taxon>Bacillales</taxon>
        <taxon>Bacillaceae</taxon>
        <taxon>Anaerobacillus</taxon>
    </lineage>
</organism>
<dbReference type="RefSeq" id="WP_071314695.1">
    <property type="nucleotide sequence ID" value="NZ_MLQQ01000052.1"/>
</dbReference>
<feature type="transmembrane region" description="Helical" evidence="1">
    <location>
        <begin position="6"/>
        <end position="26"/>
    </location>
</feature>